<evidence type="ECO:0000256" key="6">
    <source>
        <dbReference type="ARBA" id="ARBA00023125"/>
    </source>
</evidence>
<comment type="caution">
    <text evidence="11">The sequence shown here is derived from an EMBL/GenBank/DDBJ whole genome shotgun (WGS) entry which is preliminary data.</text>
</comment>
<name>A0ABW3DCJ6_9BACL</name>
<dbReference type="PROSITE" id="PS01124">
    <property type="entry name" value="HTH_ARAC_FAMILY_2"/>
    <property type="match status" value="1"/>
</dbReference>
<dbReference type="EMBL" id="JBHTIU010000065">
    <property type="protein sequence ID" value="MFD0870910.1"/>
    <property type="molecule type" value="Genomic_DNA"/>
</dbReference>
<dbReference type="InterPro" id="IPR051552">
    <property type="entry name" value="HptR"/>
</dbReference>
<evidence type="ECO:0000256" key="2">
    <source>
        <dbReference type="ARBA" id="ARBA00022490"/>
    </source>
</evidence>
<gene>
    <name evidence="11" type="ORF">ACFQ03_17355</name>
</gene>
<proteinExistence type="predicted"/>
<keyword evidence="3 8" id="KW-0597">Phosphoprotein</keyword>
<sequence>MSIKVIIVEDEPRVRKGLAEAIDWPLFGMELIGTAANGLEGLELFRLHRPELVVADIRMPVMDGLAMTEAILEIQPHTKVIIISGHDEFTYAQKCISLGVTNYLLKPIGKKRFHTELDKVREELQADLQRQAKSLEWEQKLKSSLPVLRNAFLEEWLNGAAPTGEDTLRESFSFLNIPYEWDMEAAVAIFEMDGKEGLSSGDGRLLEFAMNNVIGELLGDSGIAYQRGNGQTVVIYQSFSSDLAEDLSLWAEQARVKINSLLKISLTAAVSAESVHAAELPRIFKETIGLLRLKLSLGTNTILHKSLVQPEQNPFALLNPSDEILLVQHVEMNDEAEIARMMEELFGQWKESGSLAYADEWSFQLAGIFTGLAHRLGKSVRSFVNDEQMEKWRHPEQFRTLEEMMSWWRQLYIELSKSYEGFRTDRKTKIIQQVMDYVDEYIYENITREDAAQHVYINSSYLSRMFKKVTGESFSDFVIRKKMEKAIHLLQVERVMVYEVADRLGYKDPSYFARVFKKYTGKSPSDFQE</sequence>
<keyword evidence="4" id="KW-0902">Two-component regulatory system</keyword>
<dbReference type="RefSeq" id="WP_379289708.1">
    <property type="nucleotide sequence ID" value="NZ_JBHTIU010000065.1"/>
</dbReference>
<keyword evidence="7" id="KW-0804">Transcription</keyword>
<dbReference type="SUPFAM" id="SSF46689">
    <property type="entry name" value="Homeodomain-like"/>
    <property type="match status" value="2"/>
</dbReference>
<evidence type="ECO:0000256" key="1">
    <source>
        <dbReference type="ARBA" id="ARBA00004496"/>
    </source>
</evidence>
<organism evidence="11 12">
    <name type="scientific">Paenibacillus residui</name>
    <dbReference type="NCBI Taxonomy" id="629724"/>
    <lineage>
        <taxon>Bacteria</taxon>
        <taxon>Bacillati</taxon>
        <taxon>Bacillota</taxon>
        <taxon>Bacilli</taxon>
        <taxon>Bacillales</taxon>
        <taxon>Paenibacillaceae</taxon>
        <taxon>Paenibacillus</taxon>
    </lineage>
</organism>
<dbReference type="InterPro" id="IPR011006">
    <property type="entry name" value="CheY-like_superfamily"/>
</dbReference>
<protein>
    <submittedName>
        <fullName evidence="11">Response regulator</fullName>
    </submittedName>
</protein>
<dbReference type="InterPro" id="IPR018060">
    <property type="entry name" value="HTH_AraC"/>
</dbReference>
<keyword evidence="12" id="KW-1185">Reference proteome</keyword>
<dbReference type="SUPFAM" id="SSF52172">
    <property type="entry name" value="CheY-like"/>
    <property type="match status" value="1"/>
</dbReference>
<dbReference type="InterPro" id="IPR018062">
    <property type="entry name" value="HTH_AraC-typ_CS"/>
</dbReference>
<dbReference type="Gene3D" id="3.40.50.2300">
    <property type="match status" value="1"/>
</dbReference>
<dbReference type="InterPro" id="IPR009057">
    <property type="entry name" value="Homeodomain-like_sf"/>
</dbReference>
<dbReference type="Pfam" id="PF12833">
    <property type="entry name" value="HTH_18"/>
    <property type="match status" value="1"/>
</dbReference>
<dbReference type="Proteomes" id="UP001597120">
    <property type="component" value="Unassembled WGS sequence"/>
</dbReference>
<dbReference type="InterPro" id="IPR020449">
    <property type="entry name" value="Tscrpt_reg_AraC-type_HTH"/>
</dbReference>
<evidence type="ECO:0000256" key="5">
    <source>
        <dbReference type="ARBA" id="ARBA00023015"/>
    </source>
</evidence>
<dbReference type="PROSITE" id="PS50110">
    <property type="entry name" value="RESPONSE_REGULATORY"/>
    <property type="match status" value="1"/>
</dbReference>
<evidence type="ECO:0000256" key="7">
    <source>
        <dbReference type="ARBA" id="ARBA00023163"/>
    </source>
</evidence>
<evidence type="ECO:0000256" key="4">
    <source>
        <dbReference type="ARBA" id="ARBA00023012"/>
    </source>
</evidence>
<feature type="domain" description="Response regulatory" evidence="10">
    <location>
        <begin position="4"/>
        <end position="121"/>
    </location>
</feature>
<keyword evidence="2" id="KW-0963">Cytoplasm</keyword>
<dbReference type="SMART" id="SM00448">
    <property type="entry name" value="REC"/>
    <property type="match status" value="1"/>
</dbReference>
<accession>A0ABW3DCJ6</accession>
<keyword evidence="5" id="KW-0805">Transcription regulation</keyword>
<dbReference type="PROSITE" id="PS00041">
    <property type="entry name" value="HTH_ARAC_FAMILY_1"/>
    <property type="match status" value="1"/>
</dbReference>
<feature type="modified residue" description="4-aspartylphosphate" evidence="8">
    <location>
        <position position="56"/>
    </location>
</feature>
<keyword evidence="6" id="KW-0238">DNA-binding</keyword>
<dbReference type="PANTHER" id="PTHR42713">
    <property type="entry name" value="HISTIDINE KINASE-RELATED"/>
    <property type="match status" value="1"/>
</dbReference>
<reference evidence="12" key="1">
    <citation type="journal article" date="2019" name="Int. J. Syst. Evol. Microbiol.">
        <title>The Global Catalogue of Microorganisms (GCM) 10K type strain sequencing project: providing services to taxonomists for standard genome sequencing and annotation.</title>
        <authorList>
            <consortium name="The Broad Institute Genomics Platform"/>
            <consortium name="The Broad Institute Genome Sequencing Center for Infectious Disease"/>
            <person name="Wu L."/>
            <person name="Ma J."/>
        </authorList>
    </citation>
    <scope>NUCLEOTIDE SEQUENCE [LARGE SCALE GENOMIC DNA]</scope>
    <source>
        <strain evidence="12">CCUG 57263</strain>
    </source>
</reference>
<feature type="domain" description="HTH araC/xylS-type" evidence="9">
    <location>
        <begin position="432"/>
        <end position="529"/>
    </location>
</feature>
<dbReference type="PRINTS" id="PR00032">
    <property type="entry name" value="HTHARAC"/>
</dbReference>
<dbReference type="Pfam" id="PF00072">
    <property type="entry name" value="Response_reg"/>
    <property type="match status" value="1"/>
</dbReference>
<dbReference type="Gene3D" id="1.10.10.60">
    <property type="entry name" value="Homeodomain-like"/>
    <property type="match status" value="2"/>
</dbReference>
<dbReference type="InterPro" id="IPR001789">
    <property type="entry name" value="Sig_transdc_resp-reg_receiver"/>
</dbReference>
<evidence type="ECO:0000313" key="11">
    <source>
        <dbReference type="EMBL" id="MFD0870910.1"/>
    </source>
</evidence>
<evidence type="ECO:0000256" key="3">
    <source>
        <dbReference type="ARBA" id="ARBA00022553"/>
    </source>
</evidence>
<dbReference type="SMART" id="SM00342">
    <property type="entry name" value="HTH_ARAC"/>
    <property type="match status" value="1"/>
</dbReference>
<evidence type="ECO:0000259" key="10">
    <source>
        <dbReference type="PROSITE" id="PS50110"/>
    </source>
</evidence>
<evidence type="ECO:0000313" key="12">
    <source>
        <dbReference type="Proteomes" id="UP001597120"/>
    </source>
</evidence>
<evidence type="ECO:0000256" key="8">
    <source>
        <dbReference type="PROSITE-ProRule" id="PRU00169"/>
    </source>
</evidence>
<dbReference type="CDD" id="cd17536">
    <property type="entry name" value="REC_YesN-like"/>
    <property type="match status" value="1"/>
</dbReference>
<comment type="subcellular location">
    <subcellularLocation>
        <location evidence="1">Cytoplasm</location>
    </subcellularLocation>
</comment>
<dbReference type="PANTHER" id="PTHR42713:SF3">
    <property type="entry name" value="TRANSCRIPTIONAL REGULATORY PROTEIN HPTR"/>
    <property type="match status" value="1"/>
</dbReference>
<evidence type="ECO:0000259" key="9">
    <source>
        <dbReference type="PROSITE" id="PS01124"/>
    </source>
</evidence>